<evidence type="ECO:0008006" key="3">
    <source>
        <dbReference type="Google" id="ProtNLM"/>
    </source>
</evidence>
<dbReference type="Proteomes" id="UP000594205">
    <property type="component" value="Chromosome"/>
</dbReference>
<gene>
    <name evidence="1" type="ORF">IM697_12840</name>
</gene>
<keyword evidence="2" id="KW-1185">Reference proteome</keyword>
<accession>A0A7M2SS50</accession>
<evidence type="ECO:0000313" key="2">
    <source>
        <dbReference type="Proteomes" id="UP000594205"/>
    </source>
</evidence>
<name>A0A7M2SS50_9ACTN</name>
<proteinExistence type="predicted"/>
<dbReference type="AlphaFoldDB" id="A0A7M2SS50"/>
<sequence>MRRWDIAAVLELVRHLMRELGLEPCQPKPRRFNLTQGAPRSVPDFAGRNFTADAPGEKLVGDITYIATAEGWLYLAAVLDCNAFTRRWFTALRAKYTPLTAAGARRHGRAGGGLGLPATDEHEEVIDAQDHGVVGFGSSR</sequence>
<organism evidence="1 2">
    <name type="scientific">Streptomyces ferrugineus</name>
    <dbReference type="NCBI Taxonomy" id="1413221"/>
    <lineage>
        <taxon>Bacteria</taxon>
        <taxon>Bacillati</taxon>
        <taxon>Actinomycetota</taxon>
        <taxon>Actinomycetes</taxon>
        <taxon>Kitasatosporales</taxon>
        <taxon>Streptomycetaceae</taxon>
        <taxon>Streptomyces</taxon>
    </lineage>
</organism>
<dbReference type="PANTHER" id="PTHR46889:SF4">
    <property type="entry name" value="TRANSPOSASE INSO FOR INSERTION SEQUENCE ELEMENT IS911B-RELATED"/>
    <property type="match status" value="1"/>
</dbReference>
<dbReference type="PANTHER" id="PTHR46889">
    <property type="entry name" value="TRANSPOSASE INSF FOR INSERTION SEQUENCE IS3B-RELATED"/>
    <property type="match status" value="1"/>
</dbReference>
<protein>
    <recommendedName>
        <fullName evidence="3">Integrase catalytic domain-containing protein</fullName>
    </recommendedName>
</protein>
<dbReference type="EMBL" id="CP063373">
    <property type="protein sequence ID" value="QOV39190.1"/>
    <property type="molecule type" value="Genomic_DNA"/>
</dbReference>
<reference evidence="1 2" key="1">
    <citation type="submission" date="2020-10" db="EMBL/GenBank/DDBJ databases">
        <title>Streptomyces ferrugineus complate genome analysis.</title>
        <authorList>
            <person name="Anwar N."/>
        </authorList>
    </citation>
    <scope>NUCLEOTIDE SEQUENCE [LARGE SCALE GENOMIC DNA]</scope>
    <source>
        <strain evidence="1 2">CCTCC AA2014009</strain>
    </source>
</reference>
<dbReference type="KEGG" id="sfeu:IM697_12840"/>
<dbReference type="InterPro" id="IPR050900">
    <property type="entry name" value="Transposase_IS3/IS150/IS904"/>
</dbReference>
<evidence type="ECO:0000313" key="1">
    <source>
        <dbReference type="EMBL" id="QOV39190.1"/>
    </source>
</evidence>